<feature type="transmembrane region" description="Helical" evidence="2">
    <location>
        <begin position="128"/>
        <end position="149"/>
    </location>
</feature>
<protein>
    <submittedName>
        <fullName evidence="3">DUF6069 family protein</fullName>
    </submittedName>
</protein>
<feature type="compositionally biased region" description="Low complexity" evidence="1">
    <location>
        <begin position="1"/>
        <end position="12"/>
    </location>
</feature>
<feature type="transmembrane region" description="Helical" evidence="2">
    <location>
        <begin position="105"/>
        <end position="122"/>
    </location>
</feature>
<feature type="transmembrane region" description="Helical" evidence="2">
    <location>
        <begin position="71"/>
        <end position="93"/>
    </location>
</feature>
<dbReference type="Pfam" id="PF19545">
    <property type="entry name" value="DUF6069"/>
    <property type="match status" value="1"/>
</dbReference>
<reference evidence="3 4" key="1">
    <citation type="submission" date="2023-11" db="EMBL/GenBank/DDBJ databases">
        <title>Actinomadura monticuli sp. nov., isolated from volcanic ash.</title>
        <authorList>
            <person name="Lee S.D."/>
            <person name="Yang H."/>
            <person name="Kim I.S."/>
        </authorList>
    </citation>
    <scope>NUCLEOTIDE SEQUENCE [LARGE SCALE GENOMIC DNA]</scope>
    <source>
        <strain evidence="3 4">DSM 45346</strain>
    </source>
</reference>
<keyword evidence="2" id="KW-0472">Membrane</keyword>
<dbReference type="InterPro" id="IPR045713">
    <property type="entry name" value="DUF6069"/>
</dbReference>
<keyword evidence="2" id="KW-0812">Transmembrane</keyword>
<name>A0ABV4R361_9ACTN</name>
<evidence type="ECO:0000256" key="2">
    <source>
        <dbReference type="SAM" id="Phobius"/>
    </source>
</evidence>
<gene>
    <name evidence="3" type="ORF">SM436_27015</name>
</gene>
<proteinExistence type="predicted"/>
<organism evidence="3 4">
    <name type="scientific">Actinomadura chokoriensis</name>
    <dbReference type="NCBI Taxonomy" id="454156"/>
    <lineage>
        <taxon>Bacteria</taxon>
        <taxon>Bacillati</taxon>
        <taxon>Actinomycetota</taxon>
        <taxon>Actinomycetes</taxon>
        <taxon>Streptosporangiales</taxon>
        <taxon>Thermomonosporaceae</taxon>
        <taxon>Actinomadura</taxon>
    </lineage>
</organism>
<dbReference type="EMBL" id="JAXCEH010000020">
    <property type="protein sequence ID" value="MFA1557348.1"/>
    <property type="molecule type" value="Genomic_DNA"/>
</dbReference>
<sequence>MTGAAPTRQNPTPQNPTPPKRMQRNPMQWRPVRRALTVAAATAAALALWTLTVPVAGLDPSAQTGGQDRPVGAGAVAVAGLITGLAAWALLALLERTAERPRRTWTITALAVLVLSLAGPLGSAGDAASTAVLTAMHLLVAAVLIPGLGRSASASARPR</sequence>
<accession>A0ABV4R361</accession>
<feature type="region of interest" description="Disordered" evidence="1">
    <location>
        <begin position="1"/>
        <end position="26"/>
    </location>
</feature>
<evidence type="ECO:0000313" key="3">
    <source>
        <dbReference type="EMBL" id="MFA1557348.1"/>
    </source>
</evidence>
<dbReference type="Proteomes" id="UP001569904">
    <property type="component" value="Unassembled WGS sequence"/>
</dbReference>
<feature type="transmembrane region" description="Helical" evidence="2">
    <location>
        <begin position="31"/>
        <end position="51"/>
    </location>
</feature>
<comment type="caution">
    <text evidence="3">The sequence shown here is derived from an EMBL/GenBank/DDBJ whole genome shotgun (WGS) entry which is preliminary data.</text>
</comment>
<keyword evidence="4" id="KW-1185">Reference proteome</keyword>
<dbReference type="RefSeq" id="WP_371944090.1">
    <property type="nucleotide sequence ID" value="NZ_JAXCEH010000020.1"/>
</dbReference>
<keyword evidence="2" id="KW-1133">Transmembrane helix</keyword>
<evidence type="ECO:0000313" key="4">
    <source>
        <dbReference type="Proteomes" id="UP001569904"/>
    </source>
</evidence>
<evidence type="ECO:0000256" key="1">
    <source>
        <dbReference type="SAM" id="MobiDB-lite"/>
    </source>
</evidence>